<protein>
    <submittedName>
        <fullName evidence="2">Uncharacterized protein</fullName>
    </submittedName>
</protein>
<accession>A0A6C0BP44</accession>
<sequence length="285" mass="32405">MIVQKIEETPAATTAQVRVPKGWPEGVWFNSKHVPGDRKQNDFDMAEMLRCMIMKNENLKEKALANLTPELKEQIELRLEHSETIDRITAELKKRKRNKKAQDETKPAKLPARLMTANQQLLADLMNALRSAEENRALIADHAEEALEANIKSVARFEDYLEVAVADRQAGKPLHEAFENLFNSLVSLPPGPFESTETEAAARIEWAKENAKAMNRISRLLWGRRVDLRKANKKAEHNAEIRKKALKKRLRLENNEAEDTPGKKAKPDGAAEEQEQSSGQEEEEE</sequence>
<name>A0A6C0BP44_9ZZZZ</name>
<feature type="compositionally biased region" description="Basic and acidic residues" evidence="1">
    <location>
        <begin position="232"/>
        <end position="243"/>
    </location>
</feature>
<evidence type="ECO:0000256" key="1">
    <source>
        <dbReference type="SAM" id="MobiDB-lite"/>
    </source>
</evidence>
<feature type="compositionally biased region" description="Acidic residues" evidence="1">
    <location>
        <begin position="270"/>
        <end position="285"/>
    </location>
</feature>
<dbReference type="AlphaFoldDB" id="A0A6C0BP44"/>
<organism evidence="2">
    <name type="scientific">viral metagenome</name>
    <dbReference type="NCBI Taxonomy" id="1070528"/>
    <lineage>
        <taxon>unclassified sequences</taxon>
        <taxon>metagenomes</taxon>
        <taxon>organismal metagenomes</taxon>
    </lineage>
</organism>
<evidence type="ECO:0000313" key="2">
    <source>
        <dbReference type="EMBL" id="QHS93414.1"/>
    </source>
</evidence>
<reference evidence="2" key="1">
    <citation type="journal article" date="2020" name="Nature">
        <title>Giant virus diversity and host interactions through global metagenomics.</title>
        <authorList>
            <person name="Schulz F."/>
            <person name="Roux S."/>
            <person name="Paez-Espino D."/>
            <person name="Jungbluth S."/>
            <person name="Walsh D.A."/>
            <person name="Denef V.J."/>
            <person name="McMahon K.D."/>
            <person name="Konstantinidis K.T."/>
            <person name="Eloe-Fadrosh E.A."/>
            <person name="Kyrpides N.C."/>
            <person name="Woyke T."/>
        </authorList>
    </citation>
    <scope>NUCLEOTIDE SEQUENCE</scope>
    <source>
        <strain evidence="2">GVMAG-M-3300017989-17</strain>
    </source>
</reference>
<feature type="compositionally biased region" description="Basic and acidic residues" evidence="1">
    <location>
        <begin position="260"/>
        <end position="269"/>
    </location>
</feature>
<feature type="region of interest" description="Disordered" evidence="1">
    <location>
        <begin position="232"/>
        <end position="285"/>
    </location>
</feature>
<proteinExistence type="predicted"/>
<dbReference type="EMBL" id="MN739203">
    <property type="protein sequence ID" value="QHS93414.1"/>
    <property type="molecule type" value="Genomic_DNA"/>
</dbReference>